<protein>
    <recommendedName>
        <fullName evidence="1">Endonuclease/exonuclease/phosphatase domain-containing protein</fullName>
    </recommendedName>
</protein>
<dbReference type="Pfam" id="PF03372">
    <property type="entry name" value="Exo_endo_phos"/>
    <property type="match status" value="1"/>
</dbReference>
<gene>
    <name evidence="2" type="ordered locus">CC_0862</name>
</gene>
<dbReference type="SMR" id="Q9A9U9"/>
<dbReference type="EnsemblBacteria" id="AAK22847">
    <property type="protein sequence ID" value="AAK22847"/>
    <property type="gene ID" value="CC_0862"/>
</dbReference>
<evidence type="ECO:0000313" key="2">
    <source>
        <dbReference type="EMBL" id="AAK22847.1"/>
    </source>
</evidence>
<dbReference type="HOGENOM" id="CLU_030508_1_0_5"/>
<proteinExistence type="predicted"/>
<sequence>MSPAPPRGPGMSQARSLSLILAAVLASLLPVTGSQAGEPGRALWVMSYNIRYDNPDDRPDWRTRRGPMVEQIRFFAPDILGLQEALPAMVDQLAGDLAGYAHYGVGRDDGARLGETTTIFYRAERFQRVLARTYWCSPTPDTPSKAYDAALPRTFTRLVLKDRITGVTFDVRNAHLDHVGAESRAKCAAQILALAPWPKARLITLGDFNSAPEEAPYRLLTAPEGPYRDARAAASSVFSPSTGTFNRFTPASIGPPIDYIFVDRRLNVARFAVPTDVADAGVISDHFPVLAEITLSPKTRAKAKP</sequence>
<name>Q9A9U9_CAUVC</name>
<dbReference type="EMBL" id="AE005673">
    <property type="protein sequence ID" value="AAK22847.1"/>
    <property type="molecule type" value="Genomic_DNA"/>
</dbReference>
<evidence type="ECO:0000259" key="1">
    <source>
        <dbReference type="Pfam" id="PF03372"/>
    </source>
</evidence>
<keyword evidence="3" id="KW-1185">Reference proteome</keyword>
<evidence type="ECO:0000313" key="3">
    <source>
        <dbReference type="Proteomes" id="UP000001816"/>
    </source>
</evidence>
<dbReference type="GO" id="GO:0000175">
    <property type="term" value="F:3'-5'-RNA exonuclease activity"/>
    <property type="evidence" value="ECO:0007669"/>
    <property type="project" value="TreeGrafter"/>
</dbReference>
<dbReference type="PANTHER" id="PTHR12121">
    <property type="entry name" value="CARBON CATABOLITE REPRESSOR PROTEIN 4"/>
    <property type="match status" value="1"/>
</dbReference>
<dbReference type="STRING" id="190650.CC_0862"/>
<dbReference type="BioCyc" id="CAULO:CC0862-MONOMER"/>
<dbReference type="eggNOG" id="COG3568">
    <property type="taxonomic scope" value="Bacteria"/>
</dbReference>
<dbReference type="Gene3D" id="3.60.10.10">
    <property type="entry name" value="Endonuclease/exonuclease/phosphatase"/>
    <property type="match status" value="1"/>
</dbReference>
<dbReference type="PANTHER" id="PTHR12121:SF36">
    <property type="entry name" value="ENDONUCLEASE_EXONUCLEASE_PHOSPHATASE DOMAIN-CONTAINING PROTEIN"/>
    <property type="match status" value="1"/>
</dbReference>
<accession>Q9A9U9</accession>
<dbReference type="KEGG" id="ccr:CC_0862"/>
<dbReference type="PATRIC" id="fig|190650.5.peg.875"/>
<dbReference type="InterPro" id="IPR036691">
    <property type="entry name" value="Endo/exonu/phosph_ase_sf"/>
</dbReference>
<dbReference type="Proteomes" id="UP000001816">
    <property type="component" value="Chromosome"/>
</dbReference>
<organism evidence="2 3">
    <name type="scientific">Caulobacter vibrioides (strain ATCC 19089 / CIP 103742 / CB 15)</name>
    <name type="common">Caulobacter crescentus</name>
    <dbReference type="NCBI Taxonomy" id="190650"/>
    <lineage>
        <taxon>Bacteria</taxon>
        <taxon>Pseudomonadati</taxon>
        <taxon>Pseudomonadota</taxon>
        <taxon>Alphaproteobacteria</taxon>
        <taxon>Caulobacterales</taxon>
        <taxon>Caulobacteraceae</taxon>
        <taxon>Caulobacter</taxon>
    </lineage>
</organism>
<feature type="domain" description="Endonuclease/exonuclease/phosphatase" evidence="1">
    <location>
        <begin position="46"/>
        <end position="286"/>
    </location>
</feature>
<dbReference type="InterPro" id="IPR005135">
    <property type="entry name" value="Endo/exonuclease/phosphatase"/>
</dbReference>
<reference evidence="2 3" key="1">
    <citation type="journal article" date="2001" name="Proc. Natl. Acad. Sci. U.S.A.">
        <title>Complete genome sequence of Caulobacter crescentus.</title>
        <authorList>
            <person name="Nierman W.C."/>
            <person name="Feldblyum T.V."/>
            <person name="Laub M.T."/>
            <person name="Paulsen I.T."/>
            <person name="Nelson K.E."/>
            <person name="Eisen J.A."/>
            <person name="Heidelberg J.F."/>
            <person name="Alley M.R."/>
            <person name="Ohta N."/>
            <person name="Maddock J.R."/>
            <person name="Potocka I."/>
            <person name="Nelson W.C."/>
            <person name="Newton A."/>
            <person name="Stephens C."/>
            <person name="Phadke N.D."/>
            <person name="Ely B."/>
            <person name="DeBoy R.T."/>
            <person name="Dodson R.J."/>
            <person name="Durkin A.S."/>
            <person name="Gwinn M.L."/>
            <person name="Haft D.H."/>
            <person name="Kolonay J.F."/>
            <person name="Smit J."/>
            <person name="Craven M.B."/>
            <person name="Khouri H."/>
            <person name="Shetty J."/>
            <person name="Berry K."/>
            <person name="Utterback T."/>
            <person name="Tran K."/>
            <person name="Wolf A."/>
            <person name="Vamathevan J."/>
            <person name="Ermolaeva M."/>
            <person name="White O."/>
            <person name="Salzberg S.L."/>
            <person name="Venter J.C."/>
            <person name="Shapiro L."/>
            <person name="Fraser C.M."/>
        </authorList>
    </citation>
    <scope>NUCLEOTIDE SEQUENCE [LARGE SCALE GENOMIC DNA]</scope>
    <source>
        <strain evidence="3">ATCC 19089 / CB15</strain>
    </source>
</reference>
<dbReference type="SUPFAM" id="SSF56219">
    <property type="entry name" value="DNase I-like"/>
    <property type="match status" value="1"/>
</dbReference>
<dbReference type="InterPro" id="IPR050410">
    <property type="entry name" value="CCR4/nocturin_mRNA_transcr"/>
</dbReference>
<dbReference type="PIR" id="C87356">
    <property type="entry name" value="C87356"/>
</dbReference>
<dbReference type="CDD" id="cd09083">
    <property type="entry name" value="EEP-1"/>
    <property type="match status" value="1"/>
</dbReference>
<dbReference type="AlphaFoldDB" id="Q9A9U9"/>